<protein>
    <recommendedName>
        <fullName evidence="3">CopG family transcriptional regulator</fullName>
    </recommendedName>
</protein>
<dbReference type="EMBL" id="BAABFX010000022">
    <property type="protein sequence ID" value="GAA4393563.1"/>
    <property type="molecule type" value="Genomic_DNA"/>
</dbReference>
<proteinExistence type="predicted"/>
<organism evidence="1 2">
    <name type="scientific">Ornithinibacter aureus</name>
    <dbReference type="NCBI Taxonomy" id="622664"/>
    <lineage>
        <taxon>Bacteria</taxon>
        <taxon>Bacillati</taxon>
        <taxon>Actinomycetota</taxon>
        <taxon>Actinomycetes</taxon>
        <taxon>Micrococcales</taxon>
        <taxon>Intrasporangiaceae</taxon>
        <taxon>Ornithinibacter</taxon>
    </lineage>
</organism>
<name>A0ABP8JNI2_9MICO</name>
<evidence type="ECO:0000313" key="1">
    <source>
        <dbReference type="EMBL" id="GAA4393563.1"/>
    </source>
</evidence>
<sequence>MGTSTSFRLSDSARNALAEYAARSGASVTSALEQLILEATRAAEYPGIVYRGPTGSRRAAIAGGPDVWEVVARVQEVSGPLRARVEQVHAESGLAPSLIELAIEFAAAHTDEVTDLIARHEAAIARSQDLVAARDALHA</sequence>
<comment type="caution">
    <text evidence="1">The sequence shown here is derived from an EMBL/GenBank/DDBJ whole genome shotgun (WGS) entry which is preliminary data.</text>
</comment>
<accession>A0ABP8JNI2</accession>
<dbReference type="Proteomes" id="UP001500390">
    <property type="component" value="Unassembled WGS sequence"/>
</dbReference>
<keyword evidence="2" id="KW-1185">Reference proteome</keyword>
<evidence type="ECO:0008006" key="3">
    <source>
        <dbReference type="Google" id="ProtNLM"/>
    </source>
</evidence>
<gene>
    <name evidence="1" type="ORF">GCM10023153_13670</name>
</gene>
<reference evidence="2" key="1">
    <citation type="journal article" date="2019" name="Int. J. Syst. Evol. Microbiol.">
        <title>The Global Catalogue of Microorganisms (GCM) 10K type strain sequencing project: providing services to taxonomists for standard genome sequencing and annotation.</title>
        <authorList>
            <consortium name="The Broad Institute Genomics Platform"/>
            <consortium name="The Broad Institute Genome Sequencing Center for Infectious Disease"/>
            <person name="Wu L."/>
            <person name="Ma J."/>
        </authorList>
    </citation>
    <scope>NUCLEOTIDE SEQUENCE [LARGE SCALE GENOMIC DNA]</scope>
    <source>
        <strain evidence="2">JCM 17738</strain>
    </source>
</reference>
<evidence type="ECO:0000313" key="2">
    <source>
        <dbReference type="Proteomes" id="UP001500390"/>
    </source>
</evidence>